<evidence type="ECO:0000313" key="5">
    <source>
        <dbReference type="EMBL" id="QLH76779.1"/>
    </source>
</evidence>
<keyword evidence="3" id="KW-0996">Nickel insertion</keyword>
<accession>A0A7D5P976</accession>
<dbReference type="AlphaFoldDB" id="A0A7D5P976"/>
<dbReference type="GO" id="GO:0005737">
    <property type="term" value="C:cytoplasm"/>
    <property type="evidence" value="ECO:0007669"/>
    <property type="project" value="UniProtKB-SubCell"/>
</dbReference>
<comment type="subcellular location">
    <subcellularLocation>
        <location evidence="3">Cytoplasm</location>
    </subcellularLocation>
</comment>
<dbReference type="PANTHER" id="PTHR33643">
    <property type="entry name" value="UREASE ACCESSORY PROTEIN D"/>
    <property type="match status" value="1"/>
</dbReference>
<comment type="similarity">
    <text evidence="1 3">Belongs to the UreD family.</text>
</comment>
<dbReference type="HAMAP" id="MF_01384">
    <property type="entry name" value="UreD"/>
    <property type="match status" value="1"/>
</dbReference>
<keyword evidence="2 3" id="KW-0143">Chaperone</keyword>
<name>A0A7D5P976_9EURY</name>
<evidence type="ECO:0000313" key="6">
    <source>
        <dbReference type="Proteomes" id="UP000509667"/>
    </source>
</evidence>
<sequence>MAADTPEEPAGPPDGPPVPPSRRDGDAADEPPHPAFADYATESLPAAAVGSPGKDGRLELRFAADEGGETNLVRDLARAPFHVSGTLGHDPLPEAETVYVQSPTGGVAQGDRHRIDVEVGSGAVAHVSTQSSQKVLSMERNYAAADVSLSVGRGGHLDYVPEPAILHEDSRFFQAIDLDLAADASAVVGDVVVPGRLARGERFDFERYLSRLRVRRDDALLVDDATHLRPADADPSAAGVMGEFAVVGTLYVLVPVGESDALDDLSDRLHAAATGVAEADGTSAADDRRDDTVRAGATRLPNDAGCVVRALGHRAETVTAALRAAWDEARTDLLGAGAPDSRRP</sequence>
<keyword evidence="3" id="KW-0963">Cytoplasm</keyword>
<evidence type="ECO:0000256" key="4">
    <source>
        <dbReference type="SAM" id="MobiDB-lite"/>
    </source>
</evidence>
<keyword evidence="6" id="KW-1185">Reference proteome</keyword>
<organism evidence="5 6">
    <name type="scientific">Halosimplex rubrum</name>
    <dbReference type="NCBI Taxonomy" id="869889"/>
    <lineage>
        <taxon>Archaea</taxon>
        <taxon>Methanobacteriati</taxon>
        <taxon>Methanobacteriota</taxon>
        <taxon>Stenosarchaea group</taxon>
        <taxon>Halobacteria</taxon>
        <taxon>Halobacteriales</taxon>
        <taxon>Haloarculaceae</taxon>
        <taxon>Halosimplex</taxon>
    </lineage>
</organism>
<gene>
    <name evidence="3" type="primary">ureD</name>
    <name evidence="5" type="ORF">HZS55_05425</name>
</gene>
<evidence type="ECO:0000256" key="1">
    <source>
        <dbReference type="ARBA" id="ARBA00007177"/>
    </source>
</evidence>
<evidence type="ECO:0000256" key="3">
    <source>
        <dbReference type="HAMAP-Rule" id="MF_01384"/>
    </source>
</evidence>
<dbReference type="OrthoDB" id="10701at2157"/>
<comment type="subunit">
    <text evidence="3">UreD, UreF and UreG form a complex that acts as a GTP-hydrolysis-dependent molecular chaperone, activating the urease apoprotein by helping to assemble the nickel containing metallocenter of UreC. The UreE protein probably delivers the nickel.</text>
</comment>
<dbReference type="KEGG" id="hrr:HZS55_05425"/>
<protein>
    <recommendedName>
        <fullName evidence="3">Urease accessory protein UreD</fullName>
    </recommendedName>
</protein>
<dbReference type="Pfam" id="PF01774">
    <property type="entry name" value="UreD"/>
    <property type="match status" value="1"/>
</dbReference>
<feature type="compositionally biased region" description="Pro residues" evidence="4">
    <location>
        <begin position="9"/>
        <end position="20"/>
    </location>
</feature>
<dbReference type="Proteomes" id="UP000509667">
    <property type="component" value="Chromosome"/>
</dbReference>
<dbReference type="GO" id="GO:0016151">
    <property type="term" value="F:nickel cation binding"/>
    <property type="evidence" value="ECO:0007669"/>
    <property type="project" value="UniProtKB-UniRule"/>
</dbReference>
<comment type="function">
    <text evidence="3">Required for maturation of urease via the functional incorporation of the urease nickel metallocenter.</text>
</comment>
<proteinExistence type="inferred from homology"/>
<feature type="region of interest" description="Disordered" evidence="4">
    <location>
        <begin position="1"/>
        <end position="52"/>
    </location>
</feature>
<evidence type="ECO:0000256" key="2">
    <source>
        <dbReference type="ARBA" id="ARBA00023186"/>
    </source>
</evidence>
<reference evidence="5 6" key="1">
    <citation type="submission" date="2020-07" db="EMBL/GenBank/DDBJ databases">
        <title>Halosimplex pelagicum sp. nov. and Halosimplex rubrum sp. nov., isolated from salted brown alga Laminaria, and emended description of the genus Halosimplex.</title>
        <authorList>
            <person name="Cui H."/>
        </authorList>
    </citation>
    <scope>NUCLEOTIDE SEQUENCE [LARGE SCALE GENOMIC DNA]</scope>
    <source>
        <strain evidence="5 6">R27</strain>
    </source>
</reference>
<dbReference type="EMBL" id="CP058910">
    <property type="protein sequence ID" value="QLH76779.1"/>
    <property type="molecule type" value="Genomic_DNA"/>
</dbReference>
<dbReference type="RefSeq" id="WP_179910714.1">
    <property type="nucleotide sequence ID" value="NZ_CP058910.1"/>
</dbReference>
<dbReference type="PANTHER" id="PTHR33643:SF1">
    <property type="entry name" value="UREASE ACCESSORY PROTEIN D"/>
    <property type="match status" value="1"/>
</dbReference>
<dbReference type="InterPro" id="IPR002669">
    <property type="entry name" value="UreD"/>
</dbReference>
<feature type="compositionally biased region" description="Basic and acidic residues" evidence="4">
    <location>
        <begin position="21"/>
        <end position="32"/>
    </location>
</feature>
<dbReference type="GeneID" id="56077282"/>